<evidence type="ECO:0008006" key="5">
    <source>
        <dbReference type="Google" id="ProtNLM"/>
    </source>
</evidence>
<protein>
    <recommendedName>
        <fullName evidence="5">Transmembrane protein</fullName>
    </recommendedName>
</protein>
<dbReference type="EMBL" id="MU155515">
    <property type="protein sequence ID" value="KAF9472621.1"/>
    <property type="molecule type" value="Genomic_DNA"/>
</dbReference>
<evidence type="ECO:0000313" key="4">
    <source>
        <dbReference type="Proteomes" id="UP000807469"/>
    </source>
</evidence>
<reference evidence="3" key="1">
    <citation type="submission" date="2020-11" db="EMBL/GenBank/DDBJ databases">
        <authorList>
            <consortium name="DOE Joint Genome Institute"/>
            <person name="Ahrendt S."/>
            <person name="Riley R."/>
            <person name="Andreopoulos W."/>
            <person name="Labutti K."/>
            <person name="Pangilinan J."/>
            <person name="Ruiz-Duenas F.J."/>
            <person name="Barrasa J.M."/>
            <person name="Sanchez-Garcia M."/>
            <person name="Camarero S."/>
            <person name="Miyauchi S."/>
            <person name="Serrano A."/>
            <person name="Linde D."/>
            <person name="Babiker R."/>
            <person name="Drula E."/>
            <person name="Ayuso-Fernandez I."/>
            <person name="Pacheco R."/>
            <person name="Padilla G."/>
            <person name="Ferreira P."/>
            <person name="Barriuso J."/>
            <person name="Kellner H."/>
            <person name="Castanera R."/>
            <person name="Alfaro M."/>
            <person name="Ramirez L."/>
            <person name="Pisabarro A.G."/>
            <person name="Kuo A."/>
            <person name="Tritt A."/>
            <person name="Lipzen A."/>
            <person name="He G."/>
            <person name="Yan M."/>
            <person name="Ng V."/>
            <person name="Cullen D."/>
            <person name="Martin F."/>
            <person name="Rosso M.-N."/>
            <person name="Henrissat B."/>
            <person name="Hibbett D."/>
            <person name="Martinez A.T."/>
            <person name="Grigoriev I.V."/>
        </authorList>
    </citation>
    <scope>NUCLEOTIDE SEQUENCE</scope>
    <source>
        <strain evidence="3">CIRM-BRFM 674</strain>
    </source>
</reference>
<proteinExistence type="predicted"/>
<feature type="transmembrane region" description="Helical" evidence="2">
    <location>
        <begin position="158"/>
        <end position="182"/>
    </location>
</feature>
<keyword evidence="2" id="KW-1133">Transmembrane helix</keyword>
<comment type="caution">
    <text evidence="3">The sequence shown here is derived from an EMBL/GenBank/DDBJ whole genome shotgun (WGS) entry which is preliminary data.</text>
</comment>
<accession>A0A9P5YRJ3</accession>
<sequence length="253" mass="26793">MPIIVIDDRDPSIQYTGSWSEGGNPHAEYEGTTMFTIPAPRTFATLNFTGTGVTVRGTISPNAIQISTYAIDGGKAITFTSTNITDAHFSQPFFTVGAGSLSTGTTHTLVITPIQAKLTIDMITINVPQTLSTSPTTTTPTTLPDPSTSACGCSHVSIVPIIGAIIGGLGLVSISLLIVTYFQRRRLLPKKGVPSISTSNAVSVPVQVEQRGSMVITPYDLSTATMQFGTTASEDHSTTWKKKRTVSPPPGYR</sequence>
<keyword evidence="2" id="KW-0472">Membrane</keyword>
<keyword evidence="2" id="KW-0812">Transmembrane</keyword>
<feature type="region of interest" description="Disordered" evidence="1">
    <location>
        <begin position="230"/>
        <end position="253"/>
    </location>
</feature>
<evidence type="ECO:0000256" key="2">
    <source>
        <dbReference type="SAM" id="Phobius"/>
    </source>
</evidence>
<dbReference type="AlphaFoldDB" id="A0A9P5YRJ3"/>
<dbReference type="Proteomes" id="UP000807469">
    <property type="component" value="Unassembled WGS sequence"/>
</dbReference>
<name>A0A9P5YRJ3_9AGAR</name>
<dbReference type="Gene3D" id="2.60.120.260">
    <property type="entry name" value="Galactose-binding domain-like"/>
    <property type="match status" value="1"/>
</dbReference>
<evidence type="ECO:0000256" key="1">
    <source>
        <dbReference type="SAM" id="MobiDB-lite"/>
    </source>
</evidence>
<evidence type="ECO:0000313" key="3">
    <source>
        <dbReference type="EMBL" id="KAF9472621.1"/>
    </source>
</evidence>
<gene>
    <name evidence="3" type="ORF">BDN70DRAFT_447446</name>
</gene>
<organism evidence="3 4">
    <name type="scientific">Pholiota conissans</name>
    <dbReference type="NCBI Taxonomy" id="109636"/>
    <lineage>
        <taxon>Eukaryota</taxon>
        <taxon>Fungi</taxon>
        <taxon>Dikarya</taxon>
        <taxon>Basidiomycota</taxon>
        <taxon>Agaricomycotina</taxon>
        <taxon>Agaricomycetes</taxon>
        <taxon>Agaricomycetidae</taxon>
        <taxon>Agaricales</taxon>
        <taxon>Agaricineae</taxon>
        <taxon>Strophariaceae</taxon>
        <taxon>Pholiota</taxon>
    </lineage>
</organism>
<keyword evidence="4" id="KW-1185">Reference proteome</keyword>
<dbReference type="OrthoDB" id="3265734at2759"/>